<dbReference type="HAMAP" id="MF_01470">
    <property type="entry name" value="Cas1"/>
    <property type="match status" value="1"/>
</dbReference>
<dbReference type="InterPro" id="IPR042206">
    <property type="entry name" value="CRISPR-assoc_Cas1_C"/>
</dbReference>
<evidence type="ECO:0000256" key="9">
    <source>
        <dbReference type="HAMAP-Rule" id="MF_01470"/>
    </source>
</evidence>
<dbReference type="EMBL" id="JAHQCX010000001">
    <property type="protein sequence ID" value="MBU9724877.1"/>
    <property type="molecule type" value="Genomic_DNA"/>
</dbReference>
<feature type="binding site" evidence="9">
    <location>
        <position position="156"/>
    </location>
    <ligand>
        <name>Mn(2+)</name>
        <dbReference type="ChEBI" id="CHEBI:29035"/>
    </ligand>
</feature>
<evidence type="ECO:0000256" key="4">
    <source>
        <dbReference type="ARBA" id="ARBA00022801"/>
    </source>
</evidence>
<dbReference type="GO" id="GO:0004519">
    <property type="term" value="F:endonuclease activity"/>
    <property type="evidence" value="ECO:0007669"/>
    <property type="project" value="UniProtKB-KW"/>
</dbReference>
<dbReference type="InterPro" id="IPR019858">
    <property type="entry name" value="CRISPR-assoc_Cas1_HMARI/TNEAP"/>
</dbReference>
<evidence type="ECO:0000313" key="11">
    <source>
        <dbReference type="Proteomes" id="UP001314681"/>
    </source>
</evidence>
<comment type="caution">
    <text evidence="10">The sequence shown here is derived from an EMBL/GenBank/DDBJ whole genome shotgun (WGS) entry which is preliminary data.</text>
</comment>
<evidence type="ECO:0000256" key="1">
    <source>
        <dbReference type="ARBA" id="ARBA00022722"/>
    </source>
</evidence>
<keyword evidence="11" id="KW-1185">Reference proteome</keyword>
<dbReference type="InterPro" id="IPR042211">
    <property type="entry name" value="CRISPR-assoc_Cas1_N"/>
</dbReference>
<reference evidence="10 11" key="1">
    <citation type="submission" date="2021-06" db="EMBL/GenBank/DDBJ databases">
        <title>Description of novel taxa of the family Lachnospiraceae.</title>
        <authorList>
            <person name="Chaplin A.V."/>
            <person name="Sokolova S.R."/>
            <person name="Pikina A.P."/>
            <person name="Korzhanova M."/>
            <person name="Belova V."/>
            <person name="Korostin D."/>
            <person name="Efimov B.A."/>
        </authorList>
    </citation>
    <scope>NUCLEOTIDE SEQUENCE [LARGE SCALE GENOMIC DNA]</scope>
    <source>
        <strain evidence="10 11">ASD4241</strain>
    </source>
</reference>
<evidence type="ECO:0000313" key="10">
    <source>
        <dbReference type="EMBL" id="MBU9724877.1"/>
    </source>
</evidence>
<dbReference type="Proteomes" id="UP001314681">
    <property type="component" value="Unassembled WGS sequence"/>
</dbReference>
<evidence type="ECO:0000256" key="3">
    <source>
        <dbReference type="ARBA" id="ARBA00022759"/>
    </source>
</evidence>
<dbReference type="Gene3D" id="1.20.120.920">
    <property type="entry name" value="CRISPR-associated endonuclease Cas1, C-terminal domain"/>
    <property type="match status" value="1"/>
</dbReference>
<comment type="function">
    <text evidence="9">CRISPR (clustered regularly interspaced short palindromic repeat), is an adaptive immune system that provides protection against mobile genetic elements (viruses, transposable elements and conjugative plasmids). CRISPR clusters contain spacers, sequences complementary to antecedent mobile elements, and target invading nucleic acids. CRISPR clusters are transcribed and processed into CRISPR RNA (crRNA). Acts as a dsDNA endonuclease. Involved in the integration of spacer DNA into the CRISPR cassette.</text>
</comment>
<dbReference type="Gene3D" id="3.100.10.20">
    <property type="entry name" value="CRISPR-associated endonuclease Cas1, N-terminal domain"/>
    <property type="match status" value="1"/>
</dbReference>
<keyword evidence="5 9" id="KW-0460">Magnesium</keyword>
<sequence>MKKDIYIFNDGDLRRKDNTFYFQNGESKKYLPIEELDSVWVFGEITVNKKFLDFASQKGILIHFFNYYEYYTGTFYPREHLNSGFVILKQAEAYLQEEKRVLIAKKIIRTAISNILVVLKYYCKRGINLQETIADIEEKWIQMENCSSTAELMAYEGNIRESYYKAFNVILDEPDFVFTIRSRRPPKDKLNALISFGNSMMYTTVLSEIYQTNLDPRIGYLHSTNNRRFSLNLDLAEIFKPVIVDRVIFSLINKRVITAKDFDSNFGGILLKDTGKKKFVEEYNKKLLTTIRHKSIGTAVSYKRLIRLEAYKLQKLITEDAEYEGFVCEW</sequence>
<keyword evidence="1 9" id="KW-0540">Nuclease</keyword>
<keyword evidence="4 9" id="KW-0378">Hydrolase</keyword>
<gene>
    <name evidence="10" type="primary">cas1b</name>
    <name evidence="9" type="synonym">cas1</name>
    <name evidence="10" type="ORF">KTH90_02495</name>
</gene>
<proteinExistence type="inferred from homology"/>
<accession>A0ABS6K2Y9</accession>
<comment type="similarity">
    <text evidence="9">Belongs to the CRISPR-associated endonuclease Cas1 family.</text>
</comment>
<dbReference type="RefSeq" id="WP_158352614.1">
    <property type="nucleotide sequence ID" value="NZ_JAHQCX010000001.1"/>
</dbReference>
<dbReference type="PANTHER" id="PTHR43219">
    <property type="entry name" value="CRISPR-ASSOCIATED ENDONUCLEASE CAS1"/>
    <property type="match status" value="1"/>
</dbReference>
<evidence type="ECO:0000256" key="6">
    <source>
        <dbReference type="ARBA" id="ARBA00023118"/>
    </source>
</evidence>
<evidence type="ECO:0000256" key="5">
    <source>
        <dbReference type="ARBA" id="ARBA00022842"/>
    </source>
</evidence>
<dbReference type="Pfam" id="PF01867">
    <property type="entry name" value="Cas_Cas1"/>
    <property type="match status" value="1"/>
</dbReference>
<dbReference type="NCBIfam" id="TIGR03641">
    <property type="entry name" value="cas1_HMARI"/>
    <property type="match status" value="1"/>
</dbReference>
<keyword evidence="2 9" id="KW-0479">Metal-binding</keyword>
<keyword evidence="6 9" id="KW-0051">Antiviral defense</keyword>
<dbReference type="NCBIfam" id="TIGR00287">
    <property type="entry name" value="cas1"/>
    <property type="match status" value="1"/>
</dbReference>
<protein>
    <recommendedName>
        <fullName evidence="9">CRISPR-associated endonuclease Cas1</fullName>
        <ecNumber evidence="9">3.1.-.-</ecNumber>
    </recommendedName>
</protein>
<feature type="binding site" evidence="9">
    <location>
        <position position="237"/>
    </location>
    <ligand>
        <name>Mn(2+)</name>
        <dbReference type="ChEBI" id="CHEBI:29035"/>
    </ligand>
</feature>
<dbReference type="InterPro" id="IPR002729">
    <property type="entry name" value="CRISPR-assoc_Cas1"/>
</dbReference>
<feature type="binding site" evidence="9">
    <location>
        <position position="222"/>
    </location>
    <ligand>
        <name>Mn(2+)</name>
        <dbReference type="ChEBI" id="CHEBI:29035"/>
    </ligand>
</feature>
<keyword evidence="3 9" id="KW-0255">Endonuclease</keyword>
<dbReference type="CDD" id="cd09722">
    <property type="entry name" value="Cas1_I-B"/>
    <property type="match status" value="1"/>
</dbReference>
<evidence type="ECO:0000256" key="2">
    <source>
        <dbReference type="ARBA" id="ARBA00022723"/>
    </source>
</evidence>
<comment type="cofactor">
    <cofactor evidence="9">
        <name>Mg(2+)</name>
        <dbReference type="ChEBI" id="CHEBI:18420"/>
    </cofactor>
    <cofactor evidence="9">
        <name>Mn(2+)</name>
        <dbReference type="ChEBI" id="CHEBI:29035"/>
    </cofactor>
</comment>
<comment type="subunit">
    <text evidence="9">Homodimer, forms a heterotetramer with a Cas2 homodimer.</text>
</comment>
<dbReference type="EC" id="3.1.-.-" evidence="9"/>
<name>A0ABS6K2Y9_9FIRM</name>
<dbReference type="PANTHER" id="PTHR43219:SF1">
    <property type="entry name" value="CRISPR-ASSOCIATED ENDONUCLEASE CAS1"/>
    <property type="match status" value="1"/>
</dbReference>
<organism evidence="10 11">
    <name type="scientific">Diplocloster modestus</name>
    <dbReference type="NCBI Taxonomy" id="2850322"/>
    <lineage>
        <taxon>Bacteria</taxon>
        <taxon>Bacillati</taxon>
        <taxon>Bacillota</taxon>
        <taxon>Clostridia</taxon>
        <taxon>Lachnospirales</taxon>
        <taxon>Lachnospiraceae</taxon>
        <taxon>Diplocloster</taxon>
    </lineage>
</organism>
<evidence type="ECO:0000256" key="8">
    <source>
        <dbReference type="ARBA" id="ARBA00023211"/>
    </source>
</evidence>
<keyword evidence="8 9" id="KW-0464">Manganese</keyword>
<keyword evidence="7 9" id="KW-0238">DNA-binding</keyword>
<evidence type="ECO:0000256" key="7">
    <source>
        <dbReference type="ARBA" id="ARBA00023125"/>
    </source>
</evidence>